<dbReference type="GO" id="GO:0005737">
    <property type="term" value="C:cytoplasm"/>
    <property type="evidence" value="ECO:0007669"/>
    <property type="project" value="UniProtKB-SubCell"/>
</dbReference>
<gene>
    <name evidence="6" type="ORF">JIN78_01725</name>
</gene>
<accession>A0A934RL55</accession>
<reference evidence="6" key="1">
    <citation type="submission" date="2021-01" db="EMBL/GenBank/DDBJ databases">
        <title>Modified the classification status of verrucomicrobia.</title>
        <authorList>
            <person name="Feng X."/>
        </authorList>
    </citation>
    <scope>NUCLEOTIDE SEQUENCE</scope>
    <source>
        <strain evidence="6">KCTC 12986</strain>
    </source>
</reference>
<keyword evidence="7" id="KW-1185">Reference proteome</keyword>
<proteinExistence type="inferred from homology"/>
<dbReference type="AlphaFoldDB" id="A0A934RL55"/>
<dbReference type="Proteomes" id="UP000604083">
    <property type="component" value="Unassembled WGS sequence"/>
</dbReference>
<protein>
    <recommendedName>
        <fullName evidence="5">CRISPR type III-B/RAMP module-associated protein Cmr5</fullName>
    </recommendedName>
</protein>
<evidence type="ECO:0000313" key="7">
    <source>
        <dbReference type="Proteomes" id="UP000604083"/>
    </source>
</evidence>
<evidence type="ECO:0000313" key="6">
    <source>
        <dbReference type="EMBL" id="MBK1832765.1"/>
    </source>
</evidence>
<comment type="caution">
    <text evidence="6">The sequence shown here is derived from an EMBL/GenBank/DDBJ whole genome shotgun (WGS) entry which is preliminary data.</text>
</comment>
<dbReference type="EMBL" id="JAENIO010000003">
    <property type="protein sequence ID" value="MBK1832765.1"/>
    <property type="molecule type" value="Genomic_DNA"/>
</dbReference>
<dbReference type="SUPFAM" id="SSF158568">
    <property type="entry name" value="AF1862-like"/>
    <property type="match status" value="1"/>
</dbReference>
<dbReference type="InterPro" id="IPR010160">
    <property type="entry name" value="CRISPR-assoc_prot_Cmr5"/>
</dbReference>
<comment type="similarity">
    <text evidence="2">Belongs to the CRISPR system Cmr5 family.</text>
</comment>
<evidence type="ECO:0000256" key="5">
    <source>
        <dbReference type="ARBA" id="ARBA00030001"/>
    </source>
</evidence>
<evidence type="ECO:0000256" key="3">
    <source>
        <dbReference type="ARBA" id="ARBA00022490"/>
    </source>
</evidence>
<sequence>MKNLAQIRAANALAFANSPAEKRGKDGGEAIKKIPPMIASNGLLAAIAFSVEVKNDKLQRPGYAAIFDAIAKHLGSSDIAIISSKGAPDLIVKLTESDSQTLKLATAEAMEWLAYARRFVTT</sequence>
<dbReference type="InterPro" id="IPR023101">
    <property type="entry name" value="AF1862-like_dom_sf"/>
</dbReference>
<organism evidence="6 7">
    <name type="scientific">Roseibacillus ishigakijimensis</name>
    <dbReference type="NCBI Taxonomy" id="454146"/>
    <lineage>
        <taxon>Bacteria</taxon>
        <taxon>Pseudomonadati</taxon>
        <taxon>Verrucomicrobiota</taxon>
        <taxon>Verrucomicrobiia</taxon>
        <taxon>Verrucomicrobiales</taxon>
        <taxon>Verrucomicrobiaceae</taxon>
        <taxon>Roseibacillus</taxon>
    </lineage>
</organism>
<dbReference type="GO" id="GO:0051607">
    <property type="term" value="P:defense response to virus"/>
    <property type="evidence" value="ECO:0007669"/>
    <property type="project" value="UniProtKB-KW"/>
</dbReference>
<dbReference type="Gene3D" id="1.10.520.30">
    <property type="entry name" value="AF1862-like domain"/>
    <property type="match status" value="1"/>
</dbReference>
<dbReference type="Pfam" id="PF09701">
    <property type="entry name" value="Cas_Cmr5"/>
    <property type="match status" value="1"/>
</dbReference>
<keyword evidence="3" id="KW-0963">Cytoplasm</keyword>
<comment type="subcellular location">
    <subcellularLocation>
        <location evidence="1">Cytoplasm</location>
    </subcellularLocation>
</comment>
<evidence type="ECO:0000256" key="1">
    <source>
        <dbReference type="ARBA" id="ARBA00004496"/>
    </source>
</evidence>
<dbReference type="RefSeq" id="WP_200390201.1">
    <property type="nucleotide sequence ID" value="NZ_JAENIO010000003.1"/>
</dbReference>
<name>A0A934RL55_9BACT</name>
<evidence type="ECO:0000256" key="4">
    <source>
        <dbReference type="ARBA" id="ARBA00023118"/>
    </source>
</evidence>
<evidence type="ECO:0000256" key="2">
    <source>
        <dbReference type="ARBA" id="ARBA00006161"/>
    </source>
</evidence>
<keyword evidence="4" id="KW-0051">Antiviral defense</keyword>